<dbReference type="InterPro" id="IPR014043">
    <property type="entry name" value="Acyl_transferase_dom"/>
</dbReference>
<dbReference type="PROSITE" id="PS52019">
    <property type="entry name" value="PKS_MFAS_DH"/>
    <property type="match status" value="1"/>
</dbReference>
<dbReference type="InterPro" id="IPR050091">
    <property type="entry name" value="PKS_NRPS_Biosynth_Enz"/>
</dbReference>
<dbReference type="SMART" id="SM01294">
    <property type="entry name" value="PKS_PP_betabranch"/>
    <property type="match status" value="1"/>
</dbReference>
<feature type="domain" description="Carrier" evidence="7">
    <location>
        <begin position="1071"/>
        <end position="1146"/>
    </location>
</feature>
<dbReference type="Gene3D" id="3.40.366.10">
    <property type="entry name" value="Malonyl-Coenzyme A Acyl Carrier Protein, domain 2"/>
    <property type="match status" value="1"/>
</dbReference>
<feature type="region of interest" description="C-terminal hotdog fold" evidence="6">
    <location>
        <begin position="476"/>
        <end position="610"/>
    </location>
</feature>
<dbReference type="Gene3D" id="3.10.129.110">
    <property type="entry name" value="Polyketide synthase dehydratase"/>
    <property type="match status" value="1"/>
</dbReference>
<dbReference type="SUPFAM" id="SSF55048">
    <property type="entry name" value="Probable ACP-binding domain of malonyl-CoA ACP transacylase"/>
    <property type="match status" value="1"/>
</dbReference>
<evidence type="ECO:0000256" key="2">
    <source>
        <dbReference type="ARBA" id="ARBA00022553"/>
    </source>
</evidence>
<evidence type="ECO:0000259" key="8">
    <source>
        <dbReference type="PROSITE" id="PS52019"/>
    </source>
</evidence>
<evidence type="ECO:0000256" key="4">
    <source>
        <dbReference type="ARBA" id="ARBA00022737"/>
    </source>
</evidence>
<dbReference type="SMART" id="SM00827">
    <property type="entry name" value="PKS_AT"/>
    <property type="match status" value="1"/>
</dbReference>
<dbReference type="PANTHER" id="PTHR43775">
    <property type="entry name" value="FATTY ACID SYNTHASE"/>
    <property type="match status" value="1"/>
</dbReference>
<dbReference type="SUPFAM" id="SSF52151">
    <property type="entry name" value="FabD/lysophospholipase-like"/>
    <property type="match status" value="1"/>
</dbReference>
<keyword evidence="5" id="KW-0012">Acyltransferase</keyword>
<dbReference type="InterPro" id="IPR049900">
    <property type="entry name" value="PKS_mFAS_DH"/>
</dbReference>
<dbReference type="CDD" id="cd08956">
    <property type="entry name" value="KR_3_FAS_SDR_x"/>
    <property type="match status" value="1"/>
</dbReference>
<feature type="region of interest" description="N-terminal hotdog fold" evidence="6">
    <location>
        <begin position="341"/>
        <end position="464"/>
    </location>
</feature>
<dbReference type="Pfam" id="PF08659">
    <property type="entry name" value="KR"/>
    <property type="match status" value="1"/>
</dbReference>
<evidence type="ECO:0000256" key="5">
    <source>
        <dbReference type="ARBA" id="ARBA00023315"/>
    </source>
</evidence>
<dbReference type="PANTHER" id="PTHR43775:SF51">
    <property type="entry name" value="INACTIVE PHENOLPHTHIOCEROL SYNTHESIS POLYKETIDE SYNTHASE TYPE I PKS1-RELATED"/>
    <property type="match status" value="1"/>
</dbReference>
<gene>
    <name evidence="9" type="ORF">CLV71_1424</name>
</gene>
<keyword evidence="1" id="KW-0596">Phosphopantetheine</keyword>
<dbReference type="InterPro" id="IPR016035">
    <property type="entry name" value="Acyl_Trfase/lysoPLipase"/>
</dbReference>
<dbReference type="PROSITE" id="PS50075">
    <property type="entry name" value="CARRIER"/>
    <property type="match status" value="1"/>
</dbReference>
<dbReference type="SUPFAM" id="SSF47336">
    <property type="entry name" value="ACP-like"/>
    <property type="match status" value="1"/>
</dbReference>
<evidence type="ECO:0000256" key="1">
    <source>
        <dbReference type="ARBA" id="ARBA00022450"/>
    </source>
</evidence>
<keyword evidence="10" id="KW-1185">Reference proteome</keyword>
<dbReference type="Pfam" id="PF00550">
    <property type="entry name" value="PP-binding"/>
    <property type="match status" value="1"/>
</dbReference>
<dbReference type="InterPro" id="IPR016036">
    <property type="entry name" value="Malonyl_transacylase_ACP-bd"/>
</dbReference>
<dbReference type="GO" id="GO:0006633">
    <property type="term" value="P:fatty acid biosynthetic process"/>
    <property type="evidence" value="ECO:0007669"/>
    <property type="project" value="TreeGrafter"/>
</dbReference>
<organism evidence="9 10">
    <name type="scientific">Actinophytocola oryzae</name>
    <dbReference type="NCBI Taxonomy" id="502181"/>
    <lineage>
        <taxon>Bacteria</taxon>
        <taxon>Bacillati</taxon>
        <taxon>Actinomycetota</taxon>
        <taxon>Actinomycetes</taxon>
        <taxon>Pseudonocardiales</taxon>
        <taxon>Pseudonocardiaceae</taxon>
    </lineage>
</organism>
<feature type="domain" description="PKS/mFAS DH" evidence="8">
    <location>
        <begin position="341"/>
        <end position="610"/>
    </location>
</feature>
<dbReference type="InterPro" id="IPR020807">
    <property type="entry name" value="PKS_DH"/>
</dbReference>
<accession>A0A4R7UNE0</accession>
<dbReference type="InterPro" id="IPR049552">
    <property type="entry name" value="PKS_DH_N"/>
</dbReference>
<keyword evidence="2" id="KW-0597">Phosphoprotein</keyword>
<dbReference type="InterPro" id="IPR020806">
    <property type="entry name" value="PKS_PP-bd"/>
</dbReference>
<dbReference type="InterPro" id="IPR013968">
    <property type="entry name" value="PKS_KR"/>
</dbReference>
<dbReference type="InterPro" id="IPR036736">
    <property type="entry name" value="ACP-like_sf"/>
</dbReference>
<dbReference type="InterPro" id="IPR055123">
    <property type="entry name" value="SpnB-like_Rossmann"/>
</dbReference>
<dbReference type="FunFam" id="1.10.1200.10:FF:000007">
    <property type="entry name" value="Probable polyketide synthase pks17"/>
    <property type="match status" value="1"/>
</dbReference>
<evidence type="ECO:0000313" key="10">
    <source>
        <dbReference type="Proteomes" id="UP000294927"/>
    </source>
</evidence>
<evidence type="ECO:0000256" key="6">
    <source>
        <dbReference type="PROSITE-ProRule" id="PRU01363"/>
    </source>
</evidence>
<dbReference type="Pfam" id="PF00698">
    <property type="entry name" value="Acyl_transf_1"/>
    <property type="match status" value="1"/>
</dbReference>
<dbReference type="EMBL" id="SOCP01000042">
    <property type="protein sequence ID" value="TDV34219.1"/>
    <property type="molecule type" value="Genomic_DNA"/>
</dbReference>
<dbReference type="InterPro" id="IPR049551">
    <property type="entry name" value="PKS_DH_C"/>
</dbReference>
<dbReference type="Pfam" id="PF14765">
    <property type="entry name" value="PS-DH"/>
    <property type="match status" value="1"/>
</dbReference>
<dbReference type="InterPro" id="IPR009081">
    <property type="entry name" value="PP-bd_ACP"/>
</dbReference>
<feature type="active site" description="Proton acceptor; for dehydratase activity" evidence="6">
    <location>
        <position position="371"/>
    </location>
</feature>
<reference evidence="9 10" key="1">
    <citation type="submission" date="2019-03" db="EMBL/GenBank/DDBJ databases">
        <title>Genomic Encyclopedia of Archaeal and Bacterial Type Strains, Phase II (KMG-II): from individual species to whole genera.</title>
        <authorList>
            <person name="Goeker M."/>
        </authorList>
    </citation>
    <scope>NUCLEOTIDE SEQUENCE [LARGE SCALE GENOMIC DNA]</scope>
    <source>
        <strain evidence="9 10">DSM 45499</strain>
    </source>
</reference>
<dbReference type="Gene3D" id="3.40.50.720">
    <property type="entry name" value="NAD(P)-binding Rossmann-like Domain"/>
    <property type="match status" value="1"/>
</dbReference>
<keyword evidence="4" id="KW-0677">Repeat</keyword>
<protein>
    <submittedName>
        <fullName evidence="9">Phosphopantetheine binding protein</fullName>
    </submittedName>
</protein>
<dbReference type="Proteomes" id="UP000294927">
    <property type="component" value="Unassembled WGS sequence"/>
</dbReference>
<dbReference type="AlphaFoldDB" id="A0A4R7UNE0"/>
<dbReference type="SMART" id="SM00823">
    <property type="entry name" value="PKS_PP"/>
    <property type="match status" value="1"/>
</dbReference>
<dbReference type="SUPFAM" id="SSF51735">
    <property type="entry name" value="NAD(P)-binding Rossmann-fold domains"/>
    <property type="match status" value="2"/>
</dbReference>
<dbReference type="InterPro" id="IPR001227">
    <property type="entry name" value="Ac_transferase_dom_sf"/>
</dbReference>
<dbReference type="Gene3D" id="3.30.70.3290">
    <property type="match status" value="1"/>
</dbReference>
<sequence length="1226" mass="129546">MGEGLYGSFPVFAEAFDEVCGALEVPVREVMWGQDPEALEQTGYAQPALFALEVALFRLLESWGVRPDFVVGHSVGEIAAAYVAGVLSLGDAARLVVARGRLMQALPAGGAMASVQGSEAEVAESLEGLGDRVGIAAVNGPSAVVVSGERDAVERTAAHFEGLGRKVTRLRVSHAFHSPLMDPVLAEFAQVVATLSFGAPTIPVVSTVTGQELDPDIVCSPRYWVDQIRATVRFGDAVEYLRREGVTSWIELGPDGVLSSLVDGCVPVLRRDRPEASTATLALARLHVSGAAVDWSSLFTGRGAHLVDLPTYAFQHQHFWMTTPPGWIGDLASAGMRATGHPLLGAAVELPEECLFTSRLSVDTHPWLADHAVFGSVLVPGTALLELAWRAGAEVGTPTVDELSIETPLVLPRDEGVQLRVVVSATDESGTRTLSVHSRLIRSSFEQPWLRHATGRLSAAVDAPPADDRHWPPAGAQPVAVTGLYDRLAGVGLDYGPAFRGVRGAWRLGDDLFTEVTLPNGADPGQFGVHPALLDSALHALAMTGPDDQIRLPFAWTGAALHVEGATTLRVRITAVGHDRLAILATEPTGRVVASVDALLLRPAHDEQLRSAVRAHRDSLFRTEWKELTGAVAGSDTPVPIDQSSLEAELSAGMPMPESVVVTIAPRSPSSADLASDVHLVVNKALELVTWWLADDRFADSRLVFVTHGAVCPDVADDVRDVAASALWGLVRSAESEHPGRFVLADVDGGDNAAALLHQAITTDEPQFAVRGDRVLVPRLARVDTDVPDVGVRFDPDGTVLVTGAYGALGATVARRLVTDHGVRRLVLLGRRGPAAPGAPELHAELQDLGASVSMVACDVSNREDLAGALESIPAEHPLTGVVHAAGVVDDGTVESLTTERVSAVLRPKVDAVVNLHDLTKGAELSAFVLFSSVAGLLGSPGQGNYAAANGFLDAFARHRRALGLPATSVQWGPWADNGMAAALGDAGTERLRRSRVIGLSTDEGLSLFDDVLTVNEPLVAAVRLDLAALGADTLPAVLRDLVRVRQAPSRAAERSAVEDFAGLSGAELEAALLALVCTHAAAVLGHTTTTAITGDRAFLDLGFDSLTALEFRNALGGATGLRLQSTMIFDYPSPSALAGYLRERLDVAATTTIATVHAELNTLESMLAEMTAGESEHRQVTARLRTMLARWDGRAGTQGQADESNLDTLNPDEIFDLLDDELGLS</sequence>
<dbReference type="InterPro" id="IPR042104">
    <property type="entry name" value="PKS_dehydratase_sf"/>
</dbReference>
<dbReference type="Gene3D" id="1.10.1200.10">
    <property type="entry name" value="ACP-like"/>
    <property type="match status" value="1"/>
</dbReference>
<keyword evidence="3" id="KW-0808">Transferase</keyword>
<comment type="caution">
    <text evidence="9">The sequence shown here is derived from an EMBL/GenBank/DDBJ whole genome shotgun (WGS) entry which is preliminary data.</text>
</comment>
<evidence type="ECO:0000256" key="3">
    <source>
        <dbReference type="ARBA" id="ARBA00022679"/>
    </source>
</evidence>
<evidence type="ECO:0000259" key="7">
    <source>
        <dbReference type="PROSITE" id="PS50075"/>
    </source>
</evidence>
<dbReference type="GO" id="GO:0004312">
    <property type="term" value="F:fatty acid synthase activity"/>
    <property type="evidence" value="ECO:0007669"/>
    <property type="project" value="TreeGrafter"/>
</dbReference>
<dbReference type="InterPro" id="IPR036291">
    <property type="entry name" value="NAD(P)-bd_dom_sf"/>
</dbReference>
<dbReference type="SMART" id="SM00822">
    <property type="entry name" value="PKS_KR"/>
    <property type="match status" value="1"/>
</dbReference>
<dbReference type="InterPro" id="IPR057326">
    <property type="entry name" value="KR_dom"/>
</dbReference>
<evidence type="ECO:0000313" key="9">
    <source>
        <dbReference type="EMBL" id="TDV34219.1"/>
    </source>
</evidence>
<dbReference type="SMART" id="SM00826">
    <property type="entry name" value="PKS_DH"/>
    <property type="match status" value="1"/>
</dbReference>
<feature type="active site" description="Proton donor; for dehydratase activity" evidence="6">
    <location>
        <position position="535"/>
    </location>
</feature>
<dbReference type="Pfam" id="PF22953">
    <property type="entry name" value="SpnB_Rossmann"/>
    <property type="match status" value="1"/>
</dbReference>
<dbReference type="Pfam" id="PF21089">
    <property type="entry name" value="PKS_DH_N"/>
    <property type="match status" value="1"/>
</dbReference>
<name>A0A4R7UNE0_9PSEU</name>
<proteinExistence type="predicted"/>
<dbReference type="GO" id="GO:0031177">
    <property type="term" value="F:phosphopantetheine binding"/>
    <property type="evidence" value="ECO:0007669"/>
    <property type="project" value="InterPro"/>
</dbReference>